<name>A0ABR6TLQ9_9FIRM</name>
<evidence type="ECO:0000256" key="6">
    <source>
        <dbReference type="HAMAP-Rule" id="MF_01518"/>
    </source>
</evidence>
<dbReference type="Gene3D" id="3.20.20.140">
    <property type="entry name" value="Metal-dependent hydrolases"/>
    <property type="match status" value="1"/>
</dbReference>
<evidence type="ECO:0000256" key="3">
    <source>
        <dbReference type="ARBA" id="ARBA00022801"/>
    </source>
</evidence>
<organism evidence="9 10">
    <name type="scientific">Peptostreptococcus canis</name>
    <dbReference type="NCBI Taxonomy" id="1159213"/>
    <lineage>
        <taxon>Bacteria</taxon>
        <taxon>Bacillati</taxon>
        <taxon>Bacillota</taxon>
        <taxon>Clostridia</taxon>
        <taxon>Peptostreptococcales</taxon>
        <taxon>Peptostreptococcaceae</taxon>
        <taxon>Peptostreptococcus</taxon>
    </lineage>
</organism>
<dbReference type="EMBL" id="JABGBW010000004">
    <property type="protein sequence ID" value="MBC2576344.1"/>
    <property type="molecule type" value="Genomic_DNA"/>
</dbReference>
<dbReference type="RefSeq" id="WP_185624369.1">
    <property type="nucleotide sequence ID" value="NZ_JABGBW010000004.1"/>
</dbReference>
<comment type="similarity">
    <text evidence="1 6">Belongs to the metallo-dependent hydrolases superfamily. Adenine deaminase family.</text>
</comment>
<dbReference type="InterPro" id="IPR006680">
    <property type="entry name" value="Amidohydro-rel"/>
</dbReference>
<feature type="domain" description="Amidohydrolase-related" evidence="7">
    <location>
        <begin position="66"/>
        <end position="348"/>
    </location>
</feature>
<dbReference type="SUPFAM" id="SSF51556">
    <property type="entry name" value="Metallo-dependent hydrolases"/>
    <property type="match status" value="1"/>
</dbReference>
<comment type="caution">
    <text evidence="9">The sequence shown here is derived from an EMBL/GenBank/DDBJ whole genome shotgun (WGS) entry which is preliminary data.</text>
</comment>
<dbReference type="InterPro" id="IPR011059">
    <property type="entry name" value="Metal-dep_hydrolase_composite"/>
</dbReference>
<protein>
    <recommendedName>
        <fullName evidence="2 6">Adenine deaminase</fullName>
        <shortName evidence="6">Adenase</shortName>
        <shortName evidence="6">Adenine aminase</shortName>
        <ecNumber evidence="2 6">3.5.4.2</ecNumber>
    </recommendedName>
</protein>
<evidence type="ECO:0000313" key="10">
    <source>
        <dbReference type="Proteomes" id="UP000713904"/>
    </source>
</evidence>
<comment type="cofactor">
    <cofactor evidence="6">
        <name>Mn(2+)</name>
        <dbReference type="ChEBI" id="CHEBI:29035"/>
    </cofactor>
</comment>
<evidence type="ECO:0000259" key="8">
    <source>
        <dbReference type="Pfam" id="PF13382"/>
    </source>
</evidence>
<dbReference type="GO" id="GO:0000034">
    <property type="term" value="F:adenine deaminase activity"/>
    <property type="evidence" value="ECO:0007669"/>
    <property type="project" value="UniProtKB-EC"/>
</dbReference>
<feature type="domain" description="Adenine deaminase C-terminal" evidence="8">
    <location>
        <begin position="429"/>
        <end position="573"/>
    </location>
</feature>
<evidence type="ECO:0000256" key="5">
    <source>
        <dbReference type="ARBA" id="ARBA00047720"/>
    </source>
</evidence>
<reference evidence="9 10" key="1">
    <citation type="submission" date="2020-05" db="EMBL/GenBank/DDBJ databases">
        <title>Draft genome of xy-202 and genomic insight in genome of the genus Peptostreptococcus.</title>
        <authorList>
            <person name="Zhang Z."/>
        </authorList>
    </citation>
    <scope>NUCLEOTIDE SEQUENCE [LARGE SCALE GENOMIC DNA]</scope>
    <source>
        <strain evidence="9 10">DSM 27025</strain>
    </source>
</reference>
<evidence type="ECO:0000256" key="1">
    <source>
        <dbReference type="ARBA" id="ARBA00006773"/>
    </source>
</evidence>
<evidence type="ECO:0000256" key="4">
    <source>
        <dbReference type="ARBA" id="ARBA00023211"/>
    </source>
</evidence>
<dbReference type="PANTHER" id="PTHR11113:SF2">
    <property type="entry name" value="ADENINE DEAMINASE"/>
    <property type="match status" value="1"/>
</dbReference>
<evidence type="ECO:0000256" key="2">
    <source>
        <dbReference type="ARBA" id="ARBA00012782"/>
    </source>
</evidence>
<accession>A0ABR6TLQ9</accession>
<gene>
    <name evidence="6 9" type="primary">ade</name>
    <name evidence="9" type="ORF">HLB29_06560</name>
</gene>
<dbReference type="CDD" id="cd01295">
    <property type="entry name" value="AdeC"/>
    <property type="match status" value="1"/>
</dbReference>
<dbReference type="Pfam" id="PF01979">
    <property type="entry name" value="Amidohydro_1"/>
    <property type="match status" value="1"/>
</dbReference>
<dbReference type="Gene3D" id="2.30.40.10">
    <property type="entry name" value="Urease, subunit C, domain 1"/>
    <property type="match status" value="1"/>
</dbReference>
<sequence length="578" mass="64626">MKIEKYKQLAEYTLGVKKPELVLKRANIIMVQSKEIIKADIAIHDGYIVGIGDYMGIKEVDCDGKYISPGFIDSHLHFESTMANPDELVYYASLNGTTTFIADPHEAANVFGIDGVNYIIESTENSSGDVYIMVPSCVPAKDGEDNGVIMEIDEMMTLLNNKRVLGLGEIMDCEAVINRKKSMMAKLKLFERNPKDGHALGLKDKKLSAYIMAGVLTDHESSTYEQAISEVRNGMYVHIREGSAARNLANIVGGIIRNNADTSRFTFCTDDKHIEDIKNEGHISHNIRKAIKLGLDPIQAYSMASYNAAQCYKLDEIGMIAPGKIGNLVILNDLKNVEIDSVIYKGKFIEKRHDDRKIVVDSFSENNSNSELGGAFSKKLSKFNKLTDTIHIDWFEKSMLKLKSKEYAIKLVNEEILTKKVRVSDMKGSFYNKVAVIERHHNTGKYHTSNVYGYGIKKGAIASSVSHDSHNIVVIGDNDKDMMIAIENIKEIKGGYVLVEDGKVFEYLPLPIMGLISDLNSSEINNRLYKMIDKAHKMGVCIGIEPFITLSFIALPVIPEIRITTNGLYDVLNDEYLY</sequence>
<dbReference type="InterPro" id="IPR032466">
    <property type="entry name" value="Metal_Hydrolase"/>
</dbReference>
<dbReference type="EC" id="3.5.4.2" evidence="2 6"/>
<keyword evidence="10" id="KW-1185">Reference proteome</keyword>
<comment type="catalytic activity">
    <reaction evidence="5 6">
        <text>adenine + H2O + H(+) = hypoxanthine + NH4(+)</text>
        <dbReference type="Rhea" id="RHEA:23688"/>
        <dbReference type="ChEBI" id="CHEBI:15377"/>
        <dbReference type="ChEBI" id="CHEBI:15378"/>
        <dbReference type="ChEBI" id="CHEBI:16708"/>
        <dbReference type="ChEBI" id="CHEBI:17368"/>
        <dbReference type="ChEBI" id="CHEBI:28938"/>
        <dbReference type="EC" id="3.5.4.2"/>
    </reaction>
</comment>
<proteinExistence type="inferred from homology"/>
<keyword evidence="4 6" id="KW-0464">Manganese</keyword>
<evidence type="ECO:0000313" key="9">
    <source>
        <dbReference type="EMBL" id="MBC2576344.1"/>
    </source>
</evidence>
<keyword evidence="3 6" id="KW-0378">Hydrolase</keyword>
<dbReference type="InterPro" id="IPR006679">
    <property type="entry name" value="Adenine_deam"/>
</dbReference>
<dbReference type="SUPFAM" id="SSF51338">
    <property type="entry name" value="Composite domain of metallo-dependent hydrolases"/>
    <property type="match status" value="1"/>
</dbReference>
<dbReference type="Pfam" id="PF13382">
    <property type="entry name" value="Adenine_deam_C"/>
    <property type="match status" value="1"/>
</dbReference>
<dbReference type="Proteomes" id="UP000713904">
    <property type="component" value="Unassembled WGS sequence"/>
</dbReference>
<dbReference type="NCBIfam" id="TIGR01178">
    <property type="entry name" value="ade"/>
    <property type="match status" value="1"/>
</dbReference>
<evidence type="ECO:0000259" key="7">
    <source>
        <dbReference type="Pfam" id="PF01979"/>
    </source>
</evidence>
<dbReference type="PANTHER" id="PTHR11113">
    <property type="entry name" value="N-ACETYLGLUCOSAMINE-6-PHOSPHATE DEACETYLASE"/>
    <property type="match status" value="1"/>
</dbReference>
<dbReference type="HAMAP" id="MF_01518">
    <property type="entry name" value="Adenine_deamin"/>
    <property type="match status" value="1"/>
</dbReference>
<dbReference type="InterPro" id="IPR026912">
    <property type="entry name" value="Adenine_deam_C"/>
</dbReference>